<accession>A0ABV1NGK5</accession>
<gene>
    <name evidence="1" type="ORF">ABE960_11640</name>
</gene>
<evidence type="ECO:0000313" key="1">
    <source>
        <dbReference type="EMBL" id="MEQ6918173.1"/>
    </source>
</evidence>
<name>A0ABV1NGK5_9GAMM</name>
<sequence>MPNGNYYTEPHSAPLRQLISERLGVPERLFHINAVSELILRQLFDRFGQRVAGLVLMDTDAGAETT</sequence>
<dbReference type="RefSeq" id="WP_349762448.1">
    <property type="nucleotide sequence ID" value="NZ_JBEGCJ010000005.1"/>
</dbReference>
<keyword evidence="2" id="KW-1185">Reference proteome</keyword>
<evidence type="ECO:0000313" key="2">
    <source>
        <dbReference type="Proteomes" id="UP001442468"/>
    </source>
</evidence>
<proteinExistence type="predicted"/>
<dbReference type="Proteomes" id="UP001442468">
    <property type="component" value="Unassembled WGS sequence"/>
</dbReference>
<dbReference type="EMBL" id="JBEGCJ010000005">
    <property type="protein sequence ID" value="MEQ6918173.1"/>
    <property type="molecule type" value="Genomic_DNA"/>
</dbReference>
<protein>
    <submittedName>
        <fullName evidence="1">Uncharacterized protein</fullName>
    </submittedName>
</protein>
<comment type="caution">
    <text evidence="1">The sequence shown here is derived from an EMBL/GenBank/DDBJ whole genome shotgun (WGS) entry which is preliminary data.</text>
</comment>
<reference evidence="1 2" key="1">
    <citation type="submission" date="2024-05" db="EMBL/GenBank/DDBJ databases">
        <title>Halomonas sp. SSM6 16S ribosomal RNA gene Genome sequencing and assembly.</title>
        <authorList>
            <person name="Yook S."/>
        </authorList>
    </citation>
    <scope>NUCLEOTIDE SEQUENCE [LARGE SCALE GENOMIC DNA]</scope>
    <source>
        <strain evidence="1 2">SSM6</strain>
    </source>
</reference>
<organism evidence="1 2">
    <name type="scientific">Halomonas aquatica</name>
    <dbReference type="NCBI Taxonomy" id="3151123"/>
    <lineage>
        <taxon>Bacteria</taxon>
        <taxon>Pseudomonadati</taxon>
        <taxon>Pseudomonadota</taxon>
        <taxon>Gammaproteobacteria</taxon>
        <taxon>Oceanospirillales</taxon>
        <taxon>Halomonadaceae</taxon>
        <taxon>Halomonas</taxon>
    </lineage>
</organism>